<organism>
    <name type="scientific">Serpula lacrymans var. lacrymans (strain S7.9)</name>
    <name type="common">Dry rot fungus</name>
    <dbReference type="NCBI Taxonomy" id="578457"/>
    <lineage>
        <taxon>Eukaryota</taxon>
        <taxon>Fungi</taxon>
        <taxon>Dikarya</taxon>
        <taxon>Basidiomycota</taxon>
        <taxon>Agaricomycotina</taxon>
        <taxon>Agaricomycetes</taxon>
        <taxon>Agaricomycetidae</taxon>
        <taxon>Boletales</taxon>
        <taxon>Coniophorineae</taxon>
        <taxon>Serpulaceae</taxon>
        <taxon>Serpula</taxon>
    </lineage>
</organism>
<keyword evidence="2" id="KW-0813">Transport</keyword>
<evidence type="ECO:0000256" key="6">
    <source>
        <dbReference type="SAM" id="Phobius"/>
    </source>
</evidence>
<dbReference type="Proteomes" id="UP000008064">
    <property type="component" value="Unassembled WGS sequence"/>
</dbReference>
<accession>F8NXW7</accession>
<dbReference type="AlphaFoldDB" id="F8NXW7"/>
<evidence type="ECO:0000256" key="3">
    <source>
        <dbReference type="ARBA" id="ARBA00022692"/>
    </source>
</evidence>
<feature type="transmembrane region" description="Helical" evidence="6">
    <location>
        <begin position="230"/>
        <end position="252"/>
    </location>
</feature>
<dbReference type="InterPro" id="IPR001958">
    <property type="entry name" value="Tet-R_TetA/multi-R_MdtG-like"/>
</dbReference>
<proteinExistence type="predicted"/>
<evidence type="ECO:0000259" key="7">
    <source>
        <dbReference type="PROSITE" id="PS50850"/>
    </source>
</evidence>
<evidence type="ECO:0000313" key="8">
    <source>
        <dbReference type="EMBL" id="EGO24783.1"/>
    </source>
</evidence>
<keyword evidence="3 6" id="KW-0812">Transmembrane</keyword>
<dbReference type="InterPro" id="IPR011701">
    <property type="entry name" value="MFS"/>
</dbReference>
<dbReference type="GO" id="GO:0022857">
    <property type="term" value="F:transmembrane transporter activity"/>
    <property type="evidence" value="ECO:0007669"/>
    <property type="project" value="InterPro"/>
</dbReference>
<feature type="transmembrane region" description="Helical" evidence="6">
    <location>
        <begin position="523"/>
        <end position="542"/>
    </location>
</feature>
<dbReference type="GO" id="GO:0016020">
    <property type="term" value="C:membrane"/>
    <property type="evidence" value="ECO:0007669"/>
    <property type="project" value="UniProtKB-SubCell"/>
</dbReference>
<dbReference type="InterPro" id="IPR036259">
    <property type="entry name" value="MFS_trans_sf"/>
</dbReference>
<evidence type="ECO:0000256" key="5">
    <source>
        <dbReference type="ARBA" id="ARBA00023136"/>
    </source>
</evidence>
<dbReference type="Gene3D" id="1.20.1250.20">
    <property type="entry name" value="MFS general substrate transporter like domains"/>
    <property type="match status" value="1"/>
</dbReference>
<dbReference type="KEGG" id="sla:SERLADRAFT_415754"/>
<dbReference type="CDD" id="cd17330">
    <property type="entry name" value="MFS_SLC46_TetA_like"/>
    <property type="match status" value="1"/>
</dbReference>
<dbReference type="OrthoDB" id="419616at2759"/>
<dbReference type="InterPro" id="IPR020846">
    <property type="entry name" value="MFS_dom"/>
</dbReference>
<feature type="transmembrane region" description="Helical" evidence="6">
    <location>
        <begin position="381"/>
        <end position="405"/>
    </location>
</feature>
<reference evidence="8" key="1">
    <citation type="submission" date="2011-04" db="EMBL/GenBank/DDBJ databases">
        <title>Evolution of plant cell wall degrading machinery underlies the functional diversity of forest fungi.</title>
        <authorList>
            <consortium name="US DOE Joint Genome Institute (JGI-PGF)"/>
            <person name="Eastwood D.C."/>
            <person name="Floudas D."/>
            <person name="Binder M."/>
            <person name="Majcherczyk A."/>
            <person name="Schneider P."/>
            <person name="Aerts A."/>
            <person name="Asiegbu F.O."/>
            <person name="Baker S.E."/>
            <person name="Barry K."/>
            <person name="Bendiksby M."/>
            <person name="Blumentritt M."/>
            <person name="Coutinho P.M."/>
            <person name="Cullen D."/>
            <person name="Cullen D."/>
            <person name="Gathman A."/>
            <person name="Goodell B."/>
            <person name="Henrissat B."/>
            <person name="Ihrmark K."/>
            <person name="Kauserud H."/>
            <person name="Kohler A."/>
            <person name="LaButti K."/>
            <person name="Lapidus A."/>
            <person name="Lavin J.L."/>
            <person name="Lee Y.-H."/>
            <person name="Lindquist E."/>
            <person name="Lilly W."/>
            <person name="Lucas S."/>
            <person name="Morin E."/>
            <person name="Murat C."/>
            <person name="Oguiza J.A."/>
            <person name="Park J."/>
            <person name="Pisabarro A.G."/>
            <person name="Riley R."/>
            <person name="Rosling A."/>
            <person name="Salamov A."/>
            <person name="Schmidt O."/>
            <person name="Schmutz J."/>
            <person name="Skrede I."/>
            <person name="Stenlid J."/>
            <person name="Wiebenga A."/>
            <person name="Xie X."/>
            <person name="Kues U."/>
            <person name="Hibbett D.S."/>
            <person name="Hoffmeister D."/>
            <person name="Hogberg N."/>
            <person name="Martin F."/>
            <person name="Grigoriev I.V."/>
            <person name="Watkinson S.C."/>
        </authorList>
    </citation>
    <scope>NUCLEOTIDE SEQUENCE</scope>
    <source>
        <strain evidence="8">S7.9</strain>
    </source>
</reference>
<dbReference type="PROSITE" id="PS50850">
    <property type="entry name" value="MFS"/>
    <property type="match status" value="1"/>
</dbReference>
<feature type="transmembrane region" description="Helical" evidence="6">
    <location>
        <begin position="345"/>
        <end position="369"/>
    </location>
</feature>
<feature type="domain" description="Major facilitator superfamily (MFS) profile" evidence="7">
    <location>
        <begin position="56"/>
        <end position="547"/>
    </location>
</feature>
<dbReference type="PANTHER" id="PTHR23504">
    <property type="entry name" value="MAJOR FACILITATOR SUPERFAMILY DOMAIN-CONTAINING PROTEIN 10"/>
    <property type="match status" value="1"/>
</dbReference>
<feature type="transmembrane region" description="Helical" evidence="6">
    <location>
        <begin position="450"/>
        <end position="474"/>
    </location>
</feature>
<comment type="subcellular location">
    <subcellularLocation>
        <location evidence="1">Membrane</location>
        <topology evidence="1">Multi-pass membrane protein</topology>
    </subcellularLocation>
</comment>
<name>F8NXW7_SERL9</name>
<dbReference type="SUPFAM" id="SSF103473">
    <property type="entry name" value="MFS general substrate transporter"/>
    <property type="match status" value="1"/>
</dbReference>
<keyword evidence="5 6" id="KW-0472">Membrane</keyword>
<sequence>MTEIIVVEDEHISTAEVQLKHRNVHLDGIPPSDTLADLSDNRNLQRPRRTPLPKIQLSILLFIQLAEPVTCTVIYPFVNQLVRQTGITGGDERKTGYFAGLIESLFYATEAATVLQWGRISDRVGRRPILLVGLFGLMLSTLSFGVSKSYWQLILSRCAEGALNGNVGVTKSMMAEITDPSNLAQGFAFLPMVWATGQTLGPIVGGMLSLPASRWPEAFARVPFFTKYPYFLPCLVVACVCAAAFLLVLVGLEETLPRAMIRQKRNHDSQGTVAKDLVENNSQYFPPTSEARTGFPDSTLPPNEIVADHSGFTEKKGCFVTGAPTNRTADSHSPPSLRSLLNRRVLVPIMNYAFLAFIDQCMTVLQPLMYSTSIPLGGLSFSSFTIGAVMGVWGVINGFVQIFAFPVLLRIVGPRKMYMTAFASYLVCIGAYPLMSFLAKQAGRVDAKVWIVLVVQLSAYVIAYLAYGCVFIYISQSAPSREALGATNGIAQTTASTMRALAPSTASSLFSLSLEQNLAGGTAVYWILWAVIIVGLCSATQLPPRLLAEESTESIQRTGDTVDNP</sequence>
<evidence type="ECO:0000256" key="2">
    <source>
        <dbReference type="ARBA" id="ARBA00022448"/>
    </source>
</evidence>
<dbReference type="RefSeq" id="XP_007318802.1">
    <property type="nucleotide sequence ID" value="XM_007318740.1"/>
</dbReference>
<protein>
    <recommendedName>
        <fullName evidence="7">Major facilitator superfamily (MFS) profile domain-containing protein</fullName>
    </recommendedName>
</protein>
<dbReference type="Pfam" id="PF07690">
    <property type="entry name" value="MFS_1"/>
    <property type="match status" value="1"/>
</dbReference>
<evidence type="ECO:0000256" key="4">
    <source>
        <dbReference type="ARBA" id="ARBA00022989"/>
    </source>
</evidence>
<feature type="transmembrane region" description="Helical" evidence="6">
    <location>
        <begin position="417"/>
        <end position="438"/>
    </location>
</feature>
<dbReference type="GeneID" id="18813402"/>
<evidence type="ECO:0000256" key="1">
    <source>
        <dbReference type="ARBA" id="ARBA00004141"/>
    </source>
</evidence>
<feature type="transmembrane region" description="Helical" evidence="6">
    <location>
        <begin position="129"/>
        <end position="147"/>
    </location>
</feature>
<dbReference type="PANTHER" id="PTHR23504:SF15">
    <property type="entry name" value="MAJOR FACILITATOR SUPERFAMILY (MFS) PROFILE DOMAIN-CONTAINING PROTEIN"/>
    <property type="match status" value="1"/>
</dbReference>
<dbReference type="EMBL" id="GL945434">
    <property type="protein sequence ID" value="EGO24783.1"/>
    <property type="molecule type" value="Genomic_DNA"/>
</dbReference>
<keyword evidence="4 6" id="KW-1133">Transmembrane helix</keyword>
<gene>
    <name evidence="8" type="ORF">SERLADRAFT_415754</name>
</gene>
<dbReference type="HOGENOM" id="CLU_001265_54_6_1"/>
<dbReference type="PRINTS" id="PR01035">
    <property type="entry name" value="TCRTETA"/>
</dbReference>